<evidence type="ECO:0000256" key="7">
    <source>
        <dbReference type="SAM" id="Phobius"/>
    </source>
</evidence>
<dbReference type="HOGENOM" id="CLU_039499_2_1_9"/>
<evidence type="ECO:0000313" key="10">
    <source>
        <dbReference type="Proteomes" id="UP000003494"/>
    </source>
</evidence>
<evidence type="ECO:0000256" key="3">
    <source>
        <dbReference type="ARBA" id="ARBA00022475"/>
    </source>
</evidence>
<dbReference type="eggNOG" id="COG0577">
    <property type="taxonomic scope" value="Bacteria"/>
</dbReference>
<keyword evidence="10" id="KW-1185">Reference proteome</keyword>
<feature type="transmembrane region" description="Helical" evidence="7">
    <location>
        <begin position="43"/>
        <end position="63"/>
    </location>
</feature>
<comment type="similarity">
    <text evidence="2">Belongs to the ABC-4 integral membrane protein family. LolC/E subfamily.</text>
</comment>
<organism evidence="9 10">
    <name type="scientific">Shuttleworthella satelles DSM 14600</name>
    <dbReference type="NCBI Taxonomy" id="626523"/>
    <lineage>
        <taxon>Bacteria</taxon>
        <taxon>Bacillati</taxon>
        <taxon>Bacillota</taxon>
        <taxon>Clostridia</taxon>
        <taxon>Lachnospirales</taxon>
        <taxon>Lachnospiraceae</taxon>
        <taxon>Shuttleworthella</taxon>
    </lineage>
</organism>
<proteinExistence type="inferred from homology"/>
<evidence type="ECO:0000256" key="2">
    <source>
        <dbReference type="ARBA" id="ARBA00005236"/>
    </source>
</evidence>
<feature type="transmembrane region" description="Helical" evidence="7">
    <location>
        <begin position="317"/>
        <end position="338"/>
    </location>
</feature>
<evidence type="ECO:0000256" key="6">
    <source>
        <dbReference type="ARBA" id="ARBA00023136"/>
    </source>
</evidence>
<feature type="domain" description="ABC3 transporter permease C-terminal" evidence="8">
    <location>
        <begin position="317"/>
        <end position="442"/>
    </location>
</feature>
<evidence type="ECO:0000256" key="1">
    <source>
        <dbReference type="ARBA" id="ARBA00004651"/>
    </source>
</evidence>
<dbReference type="AlphaFoldDB" id="C4GD06"/>
<keyword evidence="3" id="KW-1003">Cell membrane</keyword>
<keyword evidence="4 7" id="KW-0812">Transmembrane</keyword>
<evidence type="ECO:0000256" key="5">
    <source>
        <dbReference type="ARBA" id="ARBA00022989"/>
    </source>
</evidence>
<keyword evidence="5 7" id="KW-1133">Transmembrane helix</keyword>
<dbReference type="Proteomes" id="UP000003494">
    <property type="component" value="Unassembled WGS sequence"/>
</dbReference>
<dbReference type="PANTHER" id="PTHR30489">
    <property type="entry name" value="LIPOPROTEIN-RELEASING SYSTEM TRANSMEMBRANE PROTEIN LOLE"/>
    <property type="match status" value="1"/>
</dbReference>
<dbReference type="InterPro" id="IPR051447">
    <property type="entry name" value="Lipoprotein-release_system"/>
</dbReference>
<gene>
    <name evidence="9" type="ORF">GCWU000342_01850</name>
</gene>
<comment type="caution">
    <text evidence="9">The sequence shown here is derived from an EMBL/GenBank/DDBJ whole genome shotgun (WGS) entry which is preliminary data.</text>
</comment>
<protein>
    <submittedName>
        <fullName evidence="9">Efflux ABC transporter, permease protein</fullName>
    </submittedName>
</protein>
<comment type="subcellular location">
    <subcellularLocation>
        <location evidence="1">Cell membrane</location>
        <topology evidence="1">Multi-pass membrane protein</topology>
    </subcellularLocation>
</comment>
<sequence length="453" mass="49886">MVCEQKRRENRRLTCRGREGKEWGAAVIKNAIAYVLRKKTRTLIVFVILTLVLSCLYICLSIMRTSENLEQTLYQSSNSSLSITKKDADGYFEISPFAQTDQIKEITQSSPQYEGPARLTNAKAVEGEQAITRDDLTDEFKNLVSIEAGGETDKNVLFSSGTFSLKEGRGIQRGDSDALLVHEEFARKNKLKVNDEIRLEYIDSRNADRKLEERTYKIVGIFSGKKQERYTGLSSDLSENMMFADYASSQKGLGLSENQWIASKITLSCAGPEKMDEAIRKIQELPADWSQYRVDKNTSAFQEAIEAIGGVRHMIGMMTYAIMAGGVVVLSLILILWLRERIYEIGILLSIGVSKVKIVGQFLVELILISIPTSLAAFVVGSLAVRQIAGGLLGADQTASLMTNLPTGAGGVSQLLVFVQSYGVLAAVIAVSVIIASAMILIKKPKEILSQIS</sequence>
<dbReference type="EMBL" id="ACIP02000004">
    <property type="protein sequence ID" value="EEP27856.1"/>
    <property type="molecule type" value="Genomic_DNA"/>
</dbReference>
<keyword evidence="6 7" id="KW-0472">Membrane</keyword>
<name>C4GD06_9FIRM</name>
<feature type="transmembrane region" description="Helical" evidence="7">
    <location>
        <begin position="359"/>
        <end position="385"/>
    </location>
</feature>
<evidence type="ECO:0000256" key="4">
    <source>
        <dbReference type="ARBA" id="ARBA00022692"/>
    </source>
</evidence>
<dbReference type="GO" id="GO:0098797">
    <property type="term" value="C:plasma membrane protein complex"/>
    <property type="evidence" value="ECO:0007669"/>
    <property type="project" value="TreeGrafter"/>
</dbReference>
<evidence type="ECO:0000313" key="9">
    <source>
        <dbReference type="EMBL" id="EEP27856.1"/>
    </source>
</evidence>
<feature type="transmembrane region" description="Helical" evidence="7">
    <location>
        <begin position="422"/>
        <end position="442"/>
    </location>
</feature>
<accession>C4GD06</accession>
<evidence type="ECO:0000259" key="8">
    <source>
        <dbReference type="Pfam" id="PF02687"/>
    </source>
</evidence>
<dbReference type="InterPro" id="IPR003838">
    <property type="entry name" value="ABC3_permease_C"/>
</dbReference>
<dbReference type="GO" id="GO:0044874">
    <property type="term" value="P:lipoprotein localization to outer membrane"/>
    <property type="evidence" value="ECO:0007669"/>
    <property type="project" value="TreeGrafter"/>
</dbReference>
<dbReference type="PANTHER" id="PTHR30489:SF0">
    <property type="entry name" value="LIPOPROTEIN-RELEASING SYSTEM TRANSMEMBRANE PROTEIN LOLE"/>
    <property type="match status" value="1"/>
</dbReference>
<reference evidence="9" key="1">
    <citation type="submission" date="2009-04" db="EMBL/GenBank/DDBJ databases">
        <authorList>
            <person name="Weinstock G."/>
            <person name="Sodergren E."/>
            <person name="Clifton S."/>
            <person name="Fulton L."/>
            <person name="Fulton B."/>
            <person name="Courtney L."/>
            <person name="Fronick C."/>
            <person name="Harrison M."/>
            <person name="Strong C."/>
            <person name="Farmer C."/>
            <person name="Delahaunty K."/>
            <person name="Markovic C."/>
            <person name="Hall O."/>
            <person name="Minx P."/>
            <person name="Tomlinson C."/>
            <person name="Mitreva M."/>
            <person name="Nelson J."/>
            <person name="Hou S."/>
            <person name="Wollam A."/>
            <person name="Pepin K.H."/>
            <person name="Johnson M."/>
            <person name="Bhonagiri V."/>
            <person name="Nash W.E."/>
            <person name="Warren W."/>
            <person name="Chinwalla A."/>
            <person name="Mardis E.R."/>
            <person name="Wilson R.K."/>
        </authorList>
    </citation>
    <scope>NUCLEOTIDE SEQUENCE [LARGE SCALE GENOMIC DNA]</scope>
    <source>
        <strain evidence="9">DSM 14600</strain>
    </source>
</reference>
<dbReference type="STRING" id="626523.GCWU000342_01850"/>
<dbReference type="Pfam" id="PF02687">
    <property type="entry name" value="FtsX"/>
    <property type="match status" value="1"/>
</dbReference>